<comment type="caution">
    <text evidence="2">The sequence shown here is derived from an EMBL/GenBank/DDBJ whole genome shotgun (WGS) entry which is preliminary data.</text>
</comment>
<sequence length="394" mass="42995">MTWAETSPGHWVDELDGAEKVFYNLSQAFRHLGKEYTAVYCICKLQFEGKNNANLNAALGEREKLLYNAWSALGADYPGLRVVIAQDKDGQPRKEYRASASAKRIDGWASETFIVDDTGRPASEIVPTLALRDLPCLVYLPGSSEIIFHSQHWRIDALGTCMVLDRLFELVGSSTNAPQNGEKTEYQAVAQPRRRILLPSEYRRHARPGSNRSHSWETEPTFLLALPSLQFTAKSTEALVAACKKQGISVTAAVHAASAEVVFAQADGVGKEFDYSTIVAVNARDYLPAPYNTKPYAVAAYVTGLAQTARRGDNFAARSKHLTAAYRGSWGCEPKEYMAALRAIHKGVGERQSPSPSPGPGPGPSKTSHDRARVGNEAEYCGITTGVNDNIDGT</sequence>
<evidence type="ECO:0000256" key="1">
    <source>
        <dbReference type="SAM" id="MobiDB-lite"/>
    </source>
</evidence>
<evidence type="ECO:0000313" key="3">
    <source>
        <dbReference type="Proteomes" id="UP000256690"/>
    </source>
</evidence>
<feature type="region of interest" description="Disordered" evidence="1">
    <location>
        <begin position="347"/>
        <end position="394"/>
    </location>
</feature>
<dbReference type="OrthoDB" id="2548233at2759"/>
<dbReference type="Proteomes" id="UP000256690">
    <property type="component" value="Unassembled WGS sequence"/>
</dbReference>
<evidence type="ECO:0000313" key="2">
    <source>
        <dbReference type="EMBL" id="RDW93940.1"/>
    </source>
</evidence>
<organism evidence="2 3">
    <name type="scientific">Aspergillus mulundensis</name>
    <dbReference type="NCBI Taxonomy" id="1810919"/>
    <lineage>
        <taxon>Eukaryota</taxon>
        <taxon>Fungi</taxon>
        <taxon>Dikarya</taxon>
        <taxon>Ascomycota</taxon>
        <taxon>Pezizomycotina</taxon>
        <taxon>Eurotiomycetes</taxon>
        <taxon>Eurotiomycetidae</taxon>
        <taxon>Eurotiales</taxon>
        <taxon>Aspergillaceae</taxon>
        <taxon>Aspergillus</taxon>
        <taxon>Aspergillus subgen. Nidulantes</taxon>
    </lineage>
</organism>
<reference evidence="2 3" key="1">
    <citation type="journal article" date="2018" name="IMA Fungus">
        <title>IMA Genome-F 9: Draft genome sequence of Annulohypoxylon stygium, Aspergillus mulundensis, Berkeleyomyces basicola (syn. Thielaviopsis basicola), Ceratocystis smalleyi, two Cercospora beticola strains, Coleophoma cylindrospora, Fusarium fracticaudum, Phialophora cf. hyalina, and Morchella septimelata.</title>
        <authorList>
            <person name="Wingfield B.D."/>
            <person name="Bills G.F."/>
            <person name="Dong Y."/>
            <person name="Huang W."/>
            <person name="Nel W.J."/>
            <person name="Swalarsk-Parry B.S."/>
            <person name="Vaghefi N."/>
            <person name="Wilken P.M."/>
            <person name="An Z."/>
            <person name="de Beer Z.W."/>
            <person name="De Vos L."/>
            <person name="Chen L."/>
            <person name="Duong T.A."/>
            <person name="Gao Y."/>
            <person name="Hammerbacher A."/>
            <person name="Kikkert J.R."/>
            <person name="Li Y."/>
            <person name="Li H."/>
            <person name="Li K."/>
            <person name="Li Q."/>
            <person name="Liu X."/>
            <person name="Ma X."/>
            <person name="Naidoo K."/>
            <person name="Pethybridge S.J."/>
            <person name="Sun J."/>
            <person name="Steenkamp E.T."/>
            <person name="van der Nest M.A."/>
            <person name="van Wyk S."/>
            <person name="Wingfield M.J."/>
            <person name="Xiong C."/>
            <person name="Yue Q."/>
            <person name="Zhang X."/>
        </authorList>
    </citation>
    <scope>NUCLEOTIDE SEQUENCE [LARGE SCALE GENOMIC DNA]</scope>
    <source>
        <strain evidence="2 3">DSM 5745</strain>
    </source>
</reference>
<name>A0A3D8T5Y3_9EURO</name>
<dbReference type="RefSeq" id="XP_026609123.1">
    <property type="nucleotide sequence ID" value="XM_026743278.1"/>
</dbReference>
<dbReference type="Gene3D" id="3.30.559.30">
    <property type="entry name" value="Nonribosomal peptide synthetase, condensation domain"/>
    <property type="match status" value="1"/>
</dbReference>
<protein>
    <submittedName>
        <fullName evidence="2">Uncharacterized protein</fullName>
    </submittedName>
</protein>
<feature type="compositionally biased region" description="Basic and acidic residues" evidence="1">
    <location>
        <begin position="367"/>
        <end position="376"/>
    </location>
</feature>
<dbReference type="PANTHER" id="PTHR42034">
    <property type="entry name" value="CHROMOSOME 7, WHOLE GENOME SHOTGUN SEQUENCE-RELATED"/>
    <property type="match status" value="1"/>
</dbReference>
<dbReference type="InterPro" id="IPR023213">
    <property type="entry name" value="CAT-like_dom_sf"/>
</dbReference>
<gene>
    <name evidence="2" type="ORF">DSM5745_01262</name>
</gene>
<proteinExistence type="predicted"/>
<dbReference type="EMBL" id="PVWQ01000001">
    <property type="protein sequence ID" value="RDW93940.1"/>
    <property type="molecule type" value="Genomic_DNA"/>
</dbReference>
<keyword evidence="3" id="KW-1185">Reference proteome</keyword>
<accession>A0A3D8T5Y3</accession>
<dbReference type="Gene3D" id="3.30.559.10">
    <property type="entry name" value="Chloramphenicol acetyltransferase-like domain"/>
    <property type="match status" value="1"/>
</dbReference>
<dbReference type="STRING" id="1810919.A0A3D8T5Y3"/>
<dbReference type="GeneID" id="38111632"/>
<feature type="compositionally biased region" description="Polar residues" evidence="1">
    <location>
        <begin position="385"/>
        <end position="394"/>
    </location>
</feature>
<dbReference type="AlphaFoldDB" id="A0A3D8T5Y3"/>
<dbReference type="PANTHER" id="PTHR42034:SF1">
    <property type="entry name" value="CONDENSATION DOMAIN-CONTAINING PROTEIN"/>
    <property type="match status" value="1"/>
</dbReference>